<evidence type="ECO:0000256" key="2">
    <source>
        <dbReference type="ARBA" id="ARBA00022801"/>
    </source>
</evidence>
<keyword evidence="6" id="KW-1185">Reference proteome</keyword>
<feature type="domain" description="Carboxyltransferase" evidence="4">
    <location>
        <begin position="21"/>
        <end position="301"/>
    </location>
</feature>
<reference evidence="5 6" key="1">
    <citation type="submission" date="2019-08" db="EMBL/GenBank/DDBJ databases">
        <title>Calorimonas adulescens gen. nov., sp. nov., an anaerobic thermophilic bacterium from Sakhalin hot spring.</title>
        <authorList>
            <person name="Khomyakova M.A."/>
            <person name="Merkel A.Y."/>
            <person name="Novikov A."/>
            <person name="Bonch-Osmolovskaya E.A."/>
            <person name="Slobodkin A.I."/>
        </authorList>
    </citation>
    <scope>NUCLEOTIDE SEQUENCE [LARGE SCALE GENOMIC DNA]</scope>
    <source>
        <strain evidence="5 6">A05MB</strain>
    </source>
</reference>
<dbReference type="NCBIfam" id="TIGR00724">
    <property type="entry name" value="urea_amlyse_rel"/>
    <property type="match status" value="1"/>
</dbReference>
<evidence type="ECO:0000256" key="1">
    <source>
        <dbReference type="ARBA" id="ARBA00022741"/>
    </source>
</evidence>
<evidence type="ECO:0000259" key="4">
    <source>
        <dbReference type="SMART" id="SM00797"/>
    </source>
</evidence>
<protein>
    <submittedName>
        <fullName evidence="5">Biotin-dependent carboxyltransferase family protein</fullName>
    </submittedName>
</protein>
<keyword evidence="5" id="KW-0808">Transferase</keyword>
<dbReference type="InterPro" id="IPR052708">
    <property type="entry name" value="PxpC"/>
</dbReference>
<dbReference type="GO" id="GO:0016787">
    <property type="term" value="F:hydrolase activity"/>
    <property type="evidence" value="ECO:0007669"/>
    <property type="project" value="UniProtKB-KW"/>
</dbReference>
<organism evidence="5 6">
    <name type="scientific">Calorimonas adulescens</name>
    <dbReference type="NCBI Taxonomy" id="2606906"/>
    <lineage>
        <taxon>Bacteria</taxon>
        <taxon>Bacillati</taxon>
        <taxon>Bacillota</taxon>
        <taxon>Clostridia</taxon>
        <taxon>Thermoanaerobacterales</taxon>
        <taxon>Thermoanaerobacteraceae</taxon>
        <taxon>Calorimonas</taxon>
    </lineage>
</organism>
<dbReference type="AlphaFoldDB" id="A0A5D8QEZ5"/>
<evidence type="ECO:0000313" key="6">
    <source>
        <dbReference type="Proteomes" id="UP000322976"/>
    </source>
</evidence>
<dbReference type="GO" id="GO:0016740">
    <property type="term" value="F:transferase activity"/>
    <property type="evidence" value="ECO:0007669"/>
    <property type="project" value="UniProtKB-KW"/>
</dbReference>
<keyword evidence="2" id="KW-0378">Hydrolase</keyword>
<evidence type="ECO:0000313" key="5">
    <source>
        <dbReference type="EMBL" id="TZE82406.1"/>
    </source>
</evidence>
<dbReference type="SUPFAM" id="SSF50891">
    <property type="entry name" value="Cyclophilin-like"/>
    <property type="match status" value="1"/>
</dbReference>
<accession>A0A5D8QEZ5</accession>
<dbReference type="InterPro" id="IPR003778">
    <property type="entry name" value="CT_A_B"/>
</dbReference>
<dbReference type="PROSITE" id="PS51257">
    <property type="entry name" value="PROKAR_LIPOPROTEIN"/>
    <property type="match status" value="1"/>
</dbReference>
<evidence type="ECO:0000256" key="3">
    <source>
        <dbReference type="ARBA" id="ARBA00022840"/>
    </source>
</evidence>
<comment type="caution">
    <text evidence="5">The sequence shown here is derived from an EMBL/GenBank/DDBJ whole genome shotgun (WGS) entry which is preliminary data.</text>
</comment>
<dbReference type="EMBL" id="VTPS01000006">
    <property type="protein sequence ID" value="TZE82406.1"/>
    <property type="molecule type" value="Genomic_DNA"/>
</dbReference>
<proteinExistence type="predicted"/>
<name>A0A5D8QEZ5_9THEO</name>
<dbReference type="RefSeq" id="WP_149544918.1">
    <property type="nucleotide sequence ID" value="NZ_VTPS01000006.1"/>
</dbReference>
<gene>
    <name evidence="5" type="ORF">FWJ32_05200</name>
</gene>
<dbReference type="InterPro" id="IPR029000">
    <property type="entry name" value="Cyclophilin-like_dom_sf"/>
</dbReference>
<sequence length="311" mass="34440">MKILKAGITSVQDMGRFGYQAYGMPTSGACDQYSYRIGNILVGNDDVEASLECMLMGPTIEFEEDTVFAITGGYFNTTLNGVKIYNWHSYRARPGDILELGGVISGCFGYISFSGGIDVSPVMGSRSTYIKGKIGGLEGRNLKDGDTLKTGEGNLFAYGRQLERIYIPRYERDVTVRVVMGPQDDYFTKEGIYTFLNSPYEVTQSSDRMGYRLKGKPIEHAKGADVVSDGVPLGAVQVPGDGQPIIMLVDRQTTGGYTKIATVITADIPRVAQARPGDVIHFKSISLGDAYWTYRHYKEQFEIIRWYVEHS</sequence>
<keyword evidence="3" id="KW-0067">ATP-binding</keyword>
<dbReference type="Gene3D" id="2.40.100.10">
    <property type="entry name" value="Cyclophilin-like"/>
    <property type="match status" value="1"/>
</dbReference>
<dbReference type="SMART" id="SM00797">
    <property type="entry name" value="AHS2"/>
    <property type="match status" value="1"/>
</dbReference>
<dbReference type="PANTHER" id="PTHR43309:SF5">
    <property type="entry name" value="5-OXOPROLINASE SUBUNIT C"/>
    <property type="match status" value="1"/>
</dbReference>
<dbReference type="Pfam" id="PF02626">
    <property type="entry name" value="CT_A_B"/>
    <property type="match status" value="1"/>
</dbReference>
<dbReference type="PANTHER" id="PTHR43309">
    <property type="entry name" value="5-OXOPROLINASE SUBUNIT C"/>
    <property type="match status" value="1"/>
</dbReference>
<keyword evidence="1" id="KW-0547">Nucleotide-binding</keyword>
<dbReference type="Proteomes" id="UP000322976">
    <property type="component" value="Unassembled WGS sequence"/>
</dbReference>
<dbReference type="GO" id="GO:0005524">
    <property type="term" value="F:ATP binding"/>
    <property type="evidence" value="ECO:0007669"/>
    <property type="project" value="UniProtKB-KW"/>
</dbReference>